<keyword evidence="1" id="KW-0732">Signal</keyword>
<sequence length="241" mass="23083">MLHKKLAVAAVFGATAMLPTMGSAQVIPSINTLIADTDEEVSALISSIAGNDAAIDGSIDITVDGSAGGALAGDFSTTTNDILDAAGSASFATSATDGVASNATEGALAIDWMEDNSIITEGAFSGEVGATTVALGDVSATALGAVNNGTVDLTETAGSINTSSSAATSSTDSAANYAMAAGTGVSVEQIAANTGEITGTATINFSGNGSIGEVGTTAAGAINTSTVTAAITGAVFGDPTN</sequence>
<feature type="signal peptide" evidence="1">
    <location>
        <begin position="1"/>
        <end position="24"/>
    </location>
</feature>
<keyword evidence="3" id="KW-1185">Reference proteome</keyword>
<accession>A0A1X6Y899</accession>
<protein>
    <submittedName>
        <fullName evidence="2">Uncharacterized protein</fullName>
    </submittedName>
</protein>
<reference evidence="2 3" key="1">
    <citation type="submission" date="2017-03" db="EMBL/GenBank/DDBJ databases">
        <authorList>
            <person name="Afonso C.L."/>
            <person name="Miller P.J."/>
            <person name="Scott M.A."/>
            <person name="Spackman E."/>
            <person name="Goraichik I."/>
            <person name="Dimitrov K.M."/>
            <person name="Suarez D.L."/>
            <person name="Swayne D.E."/>
        </authorList>
    </citation>
    <scope>NUCLEOTIDE SEQUENCE [LARGE SCALE GENOMIC DNA]</scope>
    <source>
        <strain evidence="2 3">CECT 7751</strain>
    </source>
</reference>
<dbReference type="Proteomes" id="UP000193963">
    <property type="component" value="Unassembled WGS sequence"/>
</dbReference>
<gene>
    <name evidence="2" type="ORF">PSM7751_00252</name>
</gene>
<evidence type="ECO:0000256" key="1">
    <source>
        <dbReference type="SAM" id="SignalP"/>
    </source>
</evidence>
<evidence type="ECO:0000313" key="2">
    <source>
        <dbReference type="EMBL" id="SLN12946.1"/>
    </source>
</evidence>
<evidence type="ECO:0000313" key="3">
    <source>
        <dbReference type="Proteomes" id="UP000193963"/>
    </source>
</evidence>
<organism evidence="2 3">
    <name type="scientific">Pseudooceanicola marinus</name>
    <dbReference type="NCBI Taxonomy" id="396013"/>
    <lineage>
        <taxon>Bacteria</taxon>
        <taxon>Pseudomonadati</taxon>
        <taxon>Pseudomonadota</taxon>
        <taxon>Alphaproteobacteria</taxon>
        <taxon>Rhodobacterales</taxon>
        <taxon>Paracoccaceae</taxon>
        <taxon>Pseudooceanicola</taxon>
    </lineage>
</organism>
<dbReference type="AlphaFoldDB" id="A0A1X6Y899"/>
<proteinExistence type="predicted"/>
<dbReference type="EMBL" id="FWFN01000001">
    <property type="protein sequence ID" value="SLN12946.1"/>
    <property type="molecule type" value="Genomic_DNA"/>
</dbReference>
<name>A0A1X6Y899_9RHOB</name>
<feature type="chain" id="PRO_5012100855" evidence="1">
    <location>
        <begin position="25"/>
        <end position="241"/>
    </location>
</feature>
<dbReference type="OrthoDB" id="9853000at2"/>
<dbReference type="RefSeq" id="WP_085886175.1">
    <property type="nucleotide sequence ID" value="NZ_FWFN01000001.1"/>
</dbReference>